<name>A0A511XJF9_9PROT</name>
<evidence type="ECO:0000313" key="2">
    <source>
        <dbReference type="Proteomes" id="UP000321746"/>
    </source>
</evidence>
<protein>
    <submittedName>
        <fullName evidence="1">Uncharacterized protein</fullName>
    </submittedName>
</protein>
<dbReference type="Proteomes" id="UP000321746">
    <property type="component" value="Unassembled WGS sequence"/>
</dbReference>
<dbReference type="AlphaFoldDB" id="A0A511XJF9"/>
<evidence type="ECO:0000313" key="1">
    <source>
        <dbReference type="EMBL" id="GEN63068.1"/>
    </source>
</evidence>
<accession>A0A511XJF9</accession>
<comment type="caution">
    <text evidence="1">The sequence shown here is derived from an EMBL/GenBank/DDBJ whole genome shotgun (WGS) entry which is preliminary data.</text>
</comment>
<proteinExistence type="predicted"/>
<sequence>MTGKTRQYPVSLTVSYRATRTPVIKEAFIIREEFGMSGEEFFPPVGMISEKTDIYFPFIE</sequence>
<reference evidence="1 2" key="1">
    <citation type="submission" date="2019-07" db="EMBL/GenBank/DDBJ databases">
        <title>Whole genome shotgun sequence of Acetobacter oeni NBRC 105207.</title>
        <authorList>
            <person name="Hosoyama A."/>
            <person name="Uohara A."/>
            <person name="Ohji S."/>
            <person name="Ichikawa N."/>
        </authorList>
    </citation>
    <scope>NUCLEOTIDE SEQUENCE [LARGE SCALE GENOMIC DNA]</scope>
    <source>
        <strain evidence="1 2">NBRC 105207</strain>
    </source>
</reference>
<keyword evidence="2" id="KW-1185">Reference proteome</keyword>
<gene>
    <name evidence="1" type="ORF">AOE01nite_12920</name>
</gene>
<dbReference type="EMBL" id="BJYG01000015">
    <property type="protein sequence ID" value="GEN63068.1"/>
    <property type="molecule type" value="Genomic_DNA"/>
</dbReference>
<organism evidence="1 2">
    <name type="scientific">Acetobacter oeni</name>
    <dbReference type="NCBI Taxonomy" id="304077"/>
    <lineage>
        <taxon>Bacteria</taxon>
        <taxon>Pseudomonadati</taxon>
        <taxon>Pseudomonadota</taxon>
        <taxon>Alphaproteobacteria</taxon>
        <taxon>Acetobacterales</taxon>
        <taxon>Acetobacteraceae</taxon>
        <taxon>Acetobacter</taxon>
    </lineage>
</organism>